<dbReference type="InterPro" id="IPR025877">
    <property type="entry name" value="MobA-like_NTP_Trfase"/>
</dbReference>
<dbReference type="Pfam" id="PF12804">
    <property type="entry name" value="NTP_transf_3"/>
    <property type="match status" value="1"/>
</dbReference>
<dbReference type="Proteomes" id="UP000337909">
    <property type="component" value="Unassembled WGS sequence"/>
</dbReference>
<dbReference type="RefSeq" id="WP_150643840.1">
    <property type="nucleotide sequence ID" value="NZ_CABVHQ010000044.1"/>
</dbReference>
<dbReference type="GO" id="GO:0016779">
    <property type="term" value="F:nucleotidyltransferase activity"/>
    <property type="evidence" value="ECO:0007669"/>
    <property type="project" value="UniProtKB-ARBA"/>
</dbReference>
<proteinExistence type="predicted"/>
<accession>A0A5E7DLH2</accession>
<reference evidence="3 4" key="1">
    <citation type="submission" date="2019-09" db="EMBL/GenBank/DDBJ databases">
        <authorList>
            <person name="Chandra G."/>
            <person name="Truman W A."/>
        </authorList>
    </citation>
    <scope>NUCLEOTIDE SEQUENCE [LARGE SCALE GENOMIC DNA]</scope>
    <source>
        <strain evidence="3">PS691</strain>
    </source>
</reference>
<dbReference type="PANTHER" id="PTHR43777:SF1">
    <property type="entry name" value="MOLYBDENUM COFACTOR CYTIDYLYLTRANSFERASE"/>
    <property type="match status" value="1"/>
</dbReference>
<evidence type="ECO:0000313" key="3">
    <source>
        <dbReference type="EMBL" id="VVO18307.1"/>
    </source>
</evidence>
<evidence type="ECO:0000313" key="4">
    <source>
        <dbReference type="Proteomes" id="UP000337909"/>
    </source>
</evidence>
<sequence>MNEPIGVIVLAAGQGSRFRQVAGAQKDKLLTDCTGRDGGVRSVIEQVLVNLPASLEKRVLVTTEDRPQVIRMAKAYGCEIVVLESTGMGDSMAAAVTACPQLSGWLVMLGDMPFILPATTEQVLAKIEDDCIVVPVHQGEYGHPVGFGRSFGPELMALSGDHGAKSLFASARVVEVPVEDPGVLWDVDVPAELVFG</sequence>
<dbReference type="SUPFAM" id="SSF53448">
    <property type="entry name" value="Nucleotide-diphospho-sugar transferases"/>
    <property type="match status" value="1"/>
</dbReference>
<keyword evidence="3" id="KW-0012">Acyltransferase</keyword>
<keyword evidence="1" id="KW-0460">Magnesium</keyword>
<organism evidence="3 4">
    <name type="scientific">Pseudomonas fluorescens</name>
    <dbReference type="NCBI Taxonomy" id="294"/>
    <lineage>
        <taxon>Bacteria</taxon>
        <taxon>Pseudomonadati</taxon>
        <taxon>Pseudomonadota</taxon>
        <taxon>Gammaproteobacteria</taxon>
        <taxon>Pseudomonadales</taxon>
        <taxon>Pseudomonadaceae</taxon>
        <taxon>Pseudomonas</taxon>
    </lineage>
</organism>
<gene>
    <name evidence="3" type="primary">glmU_2</name>
    <name evidence="3" type="ORF">PS691_03977</name>
</gene>
<dbReference type="PANTHER" id="PTHR43777">
    <property type="entry name" value="MOLYBDENUM COFACTOR CYTIDYLYLTRANSFERASE"/>
    <property type="match status" value="1"/>
</dbReference>
<dbReference type="EMBL" id="CABVHQ010000044">
    <property type="protein sequence ID" value="VVO18307.1"/>
    <property type="molecule type" value="Genomic_DNA"/>
</dbReference>
<keyword evidence="3" id="KW-0808">Transferase</keyword>
<dbReference type="OrthoDB" id="5298023at2"/>
<name>A0A5E7DLH2_PSEFL</name>
<dbReference type="InterPro" id="IPR029044">
    <property type="entry name" value="Nucleotide-diphossugar_trans"/>
</dbReference>
<protein>
    <submittedName>
        <fullName evidence="3">Bifunctional protein GlmU</fullName>
        <ecNumber evidence="3">2.3.1.157</ecNumber>
    </submittedName>
</protein>
<evidence type="ECO:0000256" key="1">
    <source>
        <dbReference type="ARBA" id="ARBA00022842"/>
    </source>
</evidence>
<dbReference type="AlphaFoldDB" id="A0A5E7DLH2"/>
<feature type="domain" description="MobA-like NTP transferase" evidence="2">
    <location>
        <begin position="7"/>
        <end position="170"/>
    </location>
</feature>
<evidence type="ECO:0000259" key="2">
    <source>
        <dbReference type="Pfam" id="PF12804"/>
    </source>
</evidence>
<dbReference type="EC" id="2.3.1.157" evidence="3"/>
<dbReference type="GO" id="GO:0019134">
    <property type="term" value="F:glucosamine-1-phosphate N-acetyltransferase activity"/>
    <property type="evidence" value="ECO:0007669"/>
    <property type="project" value="UniProtKB-EC"/>
</dbReference>
<dbReference type="Gene3D" id="3.90.550.10">
    <property type="entry name" value="Spore Coat Polysaccharide Biosynthesis Protein SpsA, Chain A"/>
    <property type="match status" value="1"/>
</dbReference>
<dbReference type="CDD" id="cd04182">
    <property type="entry name" value="GT_2_like_f"/>
    <property type="match status" value="1"/>
</dbReference>